<dbReference type="OrthoDB" id="189250at2"/>
<dbReference type="PROSITE" id="PS51123">
    <property type="entry name" value="OMPA_2"/>
    <property type="match status" value="1"/>
</dbReference>
<accession>A0A143DC14</accession>
<keyword evidence="5" id="KW-0732">Signal</keyword>
<name>A0A143DC14_9PROT</name>
<dbReference type="RefSeq" id="WP_066132893.1">
    <property type="nucleotide sequence ID" value="NZ_CP014525.1"/>
</dbReference>
<dbReference type="InterPro" id="IPR006664">
    <property type="entry name" value="OMP_bac"/>
</dbReference>
<evidence type="ECO:0000256" key="5">
    <source>
        <dbReference type="SAM" id="SignalP"/>
    </source>
</evidence>
<dbReference type="InterPro" id="IPR050330">
    <property type="entry name" value="Bact_OuterMem_StrucFunc"/>
</dbReference>
<dbReference type="STRING" id="1549855.AY555_02275"/>
<feature type="signal peptide" evidence="5">
    <location>
        <begin position="1"/>
        <end position="19"/>
    </location>
</feature>
<proteinExistence type="predicted"/>
<dbReference type="GO" id="GO:0009279">
    <property type="term" value="C:cell outer membrane"/>
    <property type="evidence" value="ECO:0007669"/>
    <property type="project" value="UniProtKB-SubCell"/>
</dbReference>
<dbReference type="Proteomes" id="UP000076066">
    <property type="component" value="Chromosome"/>
</dbReference>
<dbReference type="Pfam" id="PF00691">
    <property type="entry name" value="OmpA"/>
    <property type="match status" value="1"/>
</dbReference>
<dbReference type="PROSITE" id="PS51257">
    <property type="entry name" value="PROKAR_LIPOPROTEIN"/>
    <property type="match status" value="1"/>
</dbReference>
<dbReference type="KEGG" id="hjo:AY555_02275"/>
<feature type="domain" description="OmpA-like" evidence="6">
    <location>
        <begin position="163"/>
        <end position="280"/>
    </location>
</feature>
<sequence length="280" mass="30757">MFKKLMLVVSAVALLGACADQWDVEGTKTLPLQGNAFTRVLHTEYVELAAAEKAEYDWTDAAYFLRRAEAAAKGEMVLPQAIEERDLTPEAAKELRAARNALIAILDAGARDTMPVKAARAQAAGFDCWMQEQEEGHQPDDIAACRKVFEDTMAELRKGSSLKPARQAQDTFAVHFTTKSTHLDAEAMKVIQDVAAAWKAHKSSTLMIAGHTDATGKEHNNMELSQKRAERVANALSHLGVNPSAMILEAYGEERLMIQTAGNVSEARNRRVEIRIKANP</sequence>
<dbReference type="PANTHER" id="PTHR30329:SF21">
    <property type="entry name" value="LIPOPROTEIN YIAD-RELATED"/>
    <property type="match status" value="1"/>
</dbReference>
<dbReference type="InterPro" id="IPR036737">
    <property type="entry name" value="OmpA-like_sf"/>
</dbReference>
<protein>
    <recommendedName>
        <fullName evidence="6">OmpA-like domain-containing protein</fullName>
    </recommendedName>
</protein>
<dbReference type="SUPFAM" id="SSF103088">
    <property type="entry name" value="OmpA-like"/>
    <property type="match status" value="1"/>
</dbReference>
<keyword evidence="8" id="KW-1185">Reference proteome</keyword>
<evidence type="ECO:0000313" key="8">
    <source>
        <dbReference type="Proteomes" id="UP000076066"/>
    </source>
</evidence>
<dbReference type="EMBL" id="CP014525">
    <property type="protein sequence ID" value="AMW34196.1"/>
    <property type="molecule type" value="Genomic_DNA"/>
</dbReference>
<dbReference type="AlphaFoldDB" id="A0A143DC14"/>
<keyword evidence="2 4" id="KW-0472">Membrane</keyword>
<gene>
    <name evidence="7" type="ORF">AY555_02275</name>
</gene>
<evidence type="ECO:0000259" key="6">
    <source>
        <dbReference type="PROSITE" id="PS51123"/>
    </source>
</evidence>
<dbReference type="Gene3D" id="3.30.1330.60">
    <property type="entry name" value="OmpA-like domain"/>
    <property type="match status" value="1"/>
</dbReference>
<evidence type="ECO:0000313" key="7">
    <source>
        <dbReference type="EMBL" id="AMW34196.1"/>
    </source>
</evidence>
<keyword evidence="3" id="KW-0998">Cell outer membrane</keyword>
<comment type="subcellular location">
    <subcellularLocation>
        <location evidence="1">Cell outer membrane</location>
    </subcellularLocation>
</comment>
<dbReference type="PRINTS" id="PR01021">
    <property type="entry name" value="OMPADOMAIN"/>
</dbReference>
<dbReference type="GeneID" id="53315978"/>
<evidence type="ECO:0000256" key="1">
    <source>
        <dbReference type="ARBA" id="ARBA00004442"/>
    </source>
</evidence>
<dbReference type="InterPro" id="IPR006665">
    <property type="entry name" value="OmpA-like"/>
</dbReference>
<feature type="chain" id="PRO_5044368580" description="OmpA-like domain-containing protein" evidence="5">
    <location>
        <begin position="20"/>
        <end position="280"/>
    </location>
</feature>
<organism evidence="7 8">
    <name type="scientific">Haematospirillum jordaniae</name>
    <dbReference type="NCBI Taxonomy" id="1549855"/>
    <lineage>
        <taxon>Bacteria</taxon>
        <taxon>Pseudomonadati</taxon>
        <taxon>Pseudomonadota</taxon>
        <taxon>Alphaproteobacteria</taxon>
        <taxon>Rhodospirillales</taxon>
        <taxon>Novispirillaceae</taxon>
        <taxon>Haematospirillum</taxon>
    </lineage>
</organism>
<evidence type="ECO:0000256" key="3">
    <source>
        <dbReference type="ARBA" id="ARBA00023237"/>
    </source>
</evidence>
<evidence type="ECO:0000256" key="2">
    <source>
        <dbReference type="ARBA" id="ARBA00023136"/>
    </source>
</evidence>
<reference evidence="7 8" key="1">
    <citation type="submission" date="2016-02" db="EMBL/GenBank/DDBJ databases">
        <title>Complete Genome of H5569, the type strain of the newly described species Haematospirillium jordaniae.</title>
        <authorList>
            <person name="Nicholson A.C."/>
            <person name="Humrighouse B.W."/>
            <person name="Loparov V."/>
            <person name="McQuiston J.R."/>
        </authorList>
    </citation>
    <scope>NUCLEOTIDE SEQUENCE [LARGE SCALE GENOMIC DNA]</scope>
    <source>
        <strain evidence="7 8">H5569</strain>
    </source>
</reference>
<dbReference type="PANTHER" id="PTHR30329">
    <property type="entry name" value="STATOR ELEMENT OF FLAGELLAR MOTOR COMPLEX"/>
    <property type="match status" value="1"/>
</dbReference>
<dbReference type="CDD" id="cd07185">
    <property type="entry name" value="OmpA_C-like"/>
    <property type="match status" value="1"/>
</dbReference>
<evidence type="ECO:0000256" key="4">
    <source>
        <dbReference type="PROSITE-ProRule" id="PRU00473"/>
    </source>
</evidence>